<dbReference type="PANTHER" id="PTHR42718:SF9">
    <property type="entry name" value="MAJOR FACILITATOR SUPERFAMILY MULTIDRUG TRANSPORTER MFSC"/>
    <property type="match status" value="1"/>
</dbReference>
<feature type="transmembrane region" description="Helical" evidence="6">
    <location>
        <begin position="330"/>
        <end position="349"/>
    </location>
</feature>
<dbReference type="EMBL" id="PXYX01000081">
    <property type="protein sequence ID" value="PSR22675.1"/>
    <property type="molecule type" value="Genomic_DNA"/>
</dbReference>
<feature type="transmembrane region" description="Helical" evidence="6">
    <location>
        <begin position="102"/>
        <end position="123"/>
    </location>
</feature>
<dbReference type="InterPro" id="IPR036259">
    <property type="entry name" value="MFS_trans_sf"/>
</dbReference>
<dbReference type="AlphaFoldDB" id="A0A2T2WKC4"/>
<evidence type="ECO:0000313" key="9">
    <source>
        <dbReference type="Proteomes" id="UP000242705"/>
    </source>
</evidence>
<dbReference type="InterPro" id="IPR020846">
    <property type="entry name" value="MFS_dom"/>
</dbReference>
<feature type="transmembrane region" description="Helical" evidence="6">
    <location>
        <begin position="202"/>
        <end position="220"/>
    </location>
</feature>
<dbReference type="Gene3D" id="1.20.1250.20">
    <property type="entry name" value="MFS general substrate transporter like domains"/>
    <property type="match status" value="1"/>
</dbReference>
<dbReference type="SUPFAM" id="SSF103473">
    <property type="entry name" value="MFS general substrate transporter"/>
    <property type="match status" value="1"/>
</dbReference>
<keyword evidence="5 6" id="KW-0472">Membrane</keyword>
<keyword evidence="2" id="KW-0813">Transport</keyword>
<feature type="transmembrane region" description="Helical" evidence="6">
    <location>
        <begin position="355"/>
        <end position="377"/>
    </location>
</feature>
<evidence type="ECO:0000313" key="8">
    <source>
        <dbReference type="EMBL" id="PSR22675.1"/>
    </source>
</evidence>
<dbReference type="GO" id="GO:0005886">
    <property type="term" value="C:plasma membrane"/>
    <property type="evidence" value="ECO:0007669"/>
    <property type="project" value="UniProtKB-SubCell"/>
</dbReference>
<sequence length="466" mass="50687">MMKLFGRLHIEFVGIGLGYLAINLINNMVAMAYPKLMKTFHIDYNTLMWLNVSYVVVFTVSMPVTGALSDRLGHRRSYVIGLAGLAMATLAEAAAWNFGSFMVFGTVEALSAGFMIPAQLSILHTRYPDKLSTAFTYISTAGFFAAIGGPFLAGLLLQTFGWRSMFLIACGMATATFTYFMFAIQRAEEPPKEHSAFDYRGAVIFIVAFLLLQIGIKVMVASRVDALTSGILLASLLLFGLLVSLERQTPEAFLPTELLSNNAYWITCFVATLTMTVTQGFIYSVPSYLQLGVGFSPVVAGGILTVEAIVGLLFTWTVRKKIFDAWGWDIALQLGILVSIFGIGSLIAIHSHNELLFAGIIALFEIGQTLIGPSLNAQVKNWVPEPLRGKANGFYSTIRYSGGAFAASVSGPLLRRLGRPGSAQQSRFEYARFLEILAALLVLALVIAAIKTVTKTDKRLTTSKGV</sequence>
<feature type="transmembrane region" description="Helical" evidence="6">
    <location>
        <begin position="135"/>
        <end position="156"/>
    </location>
</feature>
<feature type="transmembrane region" description="Helical" evidence="6">
    <location>
        <begin position="226"/>
        <end position="243"/>
    </location>
</feature>
<dbReference type="Pfam" id="PF07690">
    <property type="entry name" value="MFS_1"/>
    <property type="match status" value="1"/>
</dbReference>
<accession>A0A2T2WKC4</accession>
<protein>
    <recommendedName>
        <fullName evidence="7">Major facilitator superfamily (MFS) profile domain-containing protein</fullName>
    </recommendedName>
</protein>
<keyword evidence="3 6" id="KW-0812">Transmembrane</keyword>
<feature type="transmembrane region" description="Helical" evidence="6">
    <location>
        <begin position="162"/>
        <end position="182"/>
    </location>
</feature>
<gene>
    <name evidence="8" type="ORF">C7B47_16465</name>
</gene>
<feature type="domain" description="Major facilitator superfamily (MFS) profile" evidence="7">
    <location>
        <begin position="11"/>
        <end position="456"/>
    </location>
</feature>
<evidence type="ECO:0000256" key="2">
    <source>
        <dbReference type="ARBA" id="ARBA00022448"/>
    </source>
</evidence>
<organism evidence="8 9">
    <name type="scientific">Sulfobacillus thermosulfidooxidans</name>
    <dbReference type="NCBI Taxonomy" id="28034"/>
    <lineage>
        <taxon>Bacteria</taxon>
        <taxon>Bacillati</taxon>
        <taxon>Bacillota</taxon>
        <taxon>Clostridia</taxon>
        <taxon>Eubacteriales</taxon>
        <taxon>Clostridiales Family XVII. Incertae Sedis</taxon>
        <taxon>Sulfobacillus</taxon>
    </lineage>
</organism>
<dbReference type="PROSITE" id="PS50850">
    <property type="entry name" value="MFS"/>
    <property type="match status" value="1"/>
</dbReference>
<evidence type="ECO:0000256" key="3">
    <source>
        <dbReference type="ARBA" id="ARBA00022692"/>
    </source>
</evidence>
<dbReference type="PANTHER" id="PTHR42718">
    <property type="entry name" value="MAJOR FACILITATOR SUPERFAMILY MULTIDRUG TRANSPORTER MFSC"/>
    <property type="match status" value="1"/>
</dbReference>
<comment type="subcellular location">
    <subcellularLocation>
        <location evidence="1">Cell membrane</location>
        <topology evidence="1">Multi-pass membrane protein</topology>
    </subcellularLocation>
</comment>
<dbReference type="GO" id="GO:0022857">
    <property type="term" value="F:transmembrane transporter activity"/>
    <property type="evidence" value="ECO:0007669"/>
    <property type="project" value="InterPro"/>
</dbReference>
<feature type="transmembrane region" description="Helical" evidence="6">
    <location>
        <begin position="263"/>
        <end position="283"/>
    </location>
</feature>
<proteinExistence type="predicted"/>
<name>A0A2T2WKC4_SULTH</name>
<keyword evidence="4 6" id="KW-1133">Transmembrane helix</keyword>
<feature type="transmembrane region" description="Helical" evidence="6">
    <location>
        <begin position="46"/>
        <end position="66"/>
    </location>
</feature>
<evidence type="ECO:0000259" key="7">
    <source>
        <dbReference type="PROSITE" id="PS50850"/>
    </source>
</evidence>
<evidence type="ECO:0000256" key="4">
    <source>
        <dbReference type="ARBA" id="ARBA00022989"/>
    </source>
</evidence>
<comment type="caution">
    <text evidence="8">The sequence shown here is derived from an EMBL/GenBank/DDBJ whole genome shotgun (WGS) entry which is preliminary data.</text>
</comment>
<dbReference type="InterPro" id="IPR011701">
    <property type="entry name" value="MFS"/>
</dbReference>
<dbReference type="Proteomes" id="UP000242705">
    <property type="component" value="Unassembled WGS sequence"/>
</dbReference>
<evidence type="ECO:0000256" key="1">
    <source>
        <dbReference type="ARBA" id="ARBA00004651"/>
    </source>
</evidence>
<evidence type="ECO:0000256" key="6">
    <source>
        <dbReference type="SAM" id="Phobius"/>
    </source>
</evidence>
<evidence type="ECO:0000256" key="5">
    <source>
        <dbReference type="ARBA" id="ARBA00023136"/>
    </source>
</evidence>
<feature type="transmembrane region" description="Helical" evidence="6">
    <location>
        <begin position="295"/>
        <end position="318"/>
    </location>
</feature>
<feature type="transmembrane region" description="Helical" evidence="6">
    <location>
        <begin position="430"/>
        <end position="450"/>
    </location>
</feature>
<reference evidence="8 9" key="1">
    <citation type="journal article" date="2014" name="BMC Genomics">
        <title>Comparison of environmental and isolate Sulfobacillus genomes reveals diverse carbon, sulfur, nitrogen, and hydrogen metabolisms.</title>
        <authorList>
            <person name="Justice N.B."/>
            <person name="Norman A."/>
            <person name="Brown C.T."/>
            <person name="Singh A."/>
            <person name="Thomas B.C."/>
            <person name="Banfield J.F."/>
        </authorList>
    </citation>
    <scope>NUCLEOTIDE SEQUENCE [LARGE SCALE GENOMIC DNA]</scope>
    <source>
        <strain evidence="8">AMDSBA5</strain>
    </source>
</reference>
<feature type="transmembrane region" description="Helical" evidence="6">
    <location>
        <begin position="12"/>
        <end position="34"/>
    </location>
</feature>